<organism evidence="3 4">
    <name type="scientific">Sporormia fimetaria CBS 119925</name>
    <dbReference type="NCBI Taxonomy" id="1340428"/>
    <lineage>
        <taxon>Eukaryota</taxon>
        <taxon>Fungi</taxon>
        <taxon>Dikarya</taxon>
        <taxon>Ascomycota</taxon>
        <taxon>Pezizomycotina</taxon>
        <taxon>Dothideomycetes</taxon>
        <taxon>Pleosporomycetidae</taxon>
        <taxon>Pleosporales</taxon>
        <taxon>Sporormiaceae</taxon>
        <taxon>Sporormia</taxon>
    </lineage>
</organism>
<dbReference type="InterPro" id="IPR000210">
    <property type="entry name" value="BTB/POZ_dom"/>
</dbReference>
<evidence type="ECO:0000259" key="2">
    <source>
        <dbReference type="PROSITE" id="PS50097"/>
    </source>
</evidence>
<feature type="compositionally biased region" description="Polar residues" evidence="1">
    <location>
        <begin position="66"/>
        <end position="84"/>
    </location>
</feature>
<dbReference type="PANTHER" id="PTHR47843:SF2">
    <property type="entry name" value="BTB DOMAIN-CONTAINING PROTEIN"/>
    <property type="match status" value="1"/>
</dbReference>
<dbReference type="PANTHER" id="PTHR47843">
    <property type="entry name" value="BTB DOMAIN-CONTAINING PROTEIN-RELATED"/>
    <property type="match status" value="1"/>
</dbReference>
<proteinExistence type="predicted"/>
<dbReference type="OrthoDB" id="1022638at2759"/>
<evidence type="ECO:0000313" key="3">
    <source>
        <dbReference type="EMBL" id="KAF2752207.1"/>
    </source>
</evidence>
<sequence>MNPRARAYWAPAVAMANNDSEAVLNTGRSAAISNSAELVPNDNTEAVTNNNTDVVTNKSTDDTTRHSATTLKNTRTEDGTNSVGQPPRKRRKIFDFPSTALCRVIVGKDGDEQEEFVVNADLVIRRSTFFKNKLSSRWNKTADNTVKLPEAHTDTFRAYSHYIHTGEIPVVTEDGDPWNVYMEESSTASALYVLADELIDRKTKSELLYFFWWTFSPKDKRIPDPEFFRTIYEGTAEGDALRKLSKQMWAAMVKEGKKKPTRFPTKWLGARGEYVTRSPKEFVVDVLEYNETTPGMPEPSATHQSRLLRPISEAVMHNGLLRSSEYLDQRLCTFHPPTAALPSIKSRTASDTITVD</sequence>
<dbReference type="Gene3D" id="3.30.710.10">
    <property type="entry name" value="Potassium Channel Kv1.1, Chain A"/>
    <property type="match status" value="1"/>
</dbReference>
<evidence type="ECO:0000313" key="4">
    <source>
        <dbReference type="Proteomes" id="UP000799440"/>
    </source>
</evidence>
<dbReference type="CDD" id="cd18186">
    <property type="entry name" value="BTB_POZ_ZBTB_KLHL-like"/>
    <property type="match status" value="1"/>
</dbReference>
<dbReference type="InterPro" id="IPR011333">
    <property type="entry name" value="SKP1/BTB/POZ_sf"/>
</dbReference>
<feature type="region of interest" description="Disordered" evidence="1">
    <location>
        <begin position="42"/>
        <end position="90"/>
    </location>
</feature>
<evidence type="ECO:0000256" key="1">
    <source>
        <dbReference type="SAM" id="MobiDB-lite"/>
    </source>
</evidence>
<name>A0A6A6VSI5_9PLEO</name>
<dbReference type="EMBL" id="MU006561">
    <property type="protein sequence ID" value="KAF2752207.1"/>
    <property type="molecule type" value="Genomic_DNA"/>
</dbReference>
<keyword evidence="4" id="KW-1185">Reference proteome</keyword>
<feature type="domain" description="BTB" evidence="2">
    <location>
        <begin position="102"/>
        <end position="172"/>
    </location>
</feature>
<reference evidence="3" key="1">
    <citation type="journal article" date="2020" name="Stud. Mycol.">
        <title>101 Dothideomycetes genomes: a test case for predicting lifestyles and emergence of pathogens.</title>
        <authorList>
            <person name="Haridas S."/>
            <person name="Albert R."/>
            <person name="Binder M."/>
            <person name="Bloem J."/>
            <person name="Labutti K."/>
            <person name="Salamov A."/>
            <person name="Andreopoulos B."/>
            <person name="Baker S."/>
            <person name="Barry K."/>
            <person name="Bills G."/>
            <person name="Bluhm B."/>
            <person name="Cannon C."/>
            <person name="Castanera R."/>
            <person name="Culley D."/>
            <person name="Daum C."/>
            <person name="Ezra D."/>
            <person name="Gonzalez J."/>
            <person name="Henrissat B."/>
            <person name="Kuo A."/>
            <person name="Liang C."/>
            <person name="Lipzen A."/>
            <person name="Lutzoni F."/>
            <person name="Magnuson J."/>
            <person name="Mondo S."/>
            <person name="Nolan M."/>
            <person name="Ohm R."/>
            <person name="Pangilinan J."/>
            <person name="Park H.-J."/>
            <person name="Ramirez L."/>
            <person name="Alfaro M."/>
            <person name="Sun H."/>
            <person name="Tritt A."/>
            <person name="Yoshinaga Y."/>
            <person name="Zwiers L.-H."/>
            <person name="Turgeon B."/>
            <person name="Goodwin S."/>
            <person name="Spatafora J."/>
            <person name="Crous P."/>
            <person name="Grigoriev I."/>
        </authorList>
    </citation>
    <scope>NUCLEOTIDE SEQUENCE</scope>
    <source>
        <strain evidence="3">CBS 119925</strain>
    </source>
</reference>
<dbReference type="PROSITE" id="PS50097">
    <property type="entry name" value="BTB"/>
    <property type="match status" value="1"/>
</dbReference>
<protein>
    <recommendedName>
        <fullName evidence="2">BTB domain-containing protein</fullName>
    </recommendedName>
</protein>
<dbReference type="Proteomes" id="UP000799440">
    <property type="component" value="Unassembled WGS sequence"/>
</dbReference>
<accession>A0A6A6VSI5</accession>
<dbReference type="AlphaFoldDB" id="A0A6A6VSI5"/>
<gene>
    <name evidence="3" type="ORF">M011DRAFT_523039</name>
</gene>
<feature type="compositionally biased region" description="Low complexity" evidence="1">
    <location>
        <begin position="42"/>
        <end position="58"/>
    </location>
</feature>